<evidence type="ECO:0000256" key="2">
    <source>
        <dbReference type="ARBA" id="ARBA00022475"/>
    </source>
</evidence>
<name>A0A1W6K9B2_9GAMM</name>
<keyword evidence="3 6" id="KW-0812">Transmembrane</keyword>
<evidence type="ECO:0000313" key="7">
    <source>
        <dbReference type="EMBL" id="ARM84008.1"/>
    </source>
</evidence>
<feature type="transmembrane region" description="Helical" evidence="6">
    <location>
        <begin position="174"/>
        <end position="193"/>
    </location>
</feature>
<feature type="transmembrane region" description="Helical" evidence="6">
    <location>
        <begin position="53"/>
        <end position="71"/>
    </location>
</feature>
<evidence type="ECO:0000256" key="4">
    <source>
        <dbReference type="ARBA" id="ARBA00022989"/>
    </source>
</evidence>
<dbReference type="PANTHER" id="PTHR40277:SF1">
    <property type="entry name" value="BLL5419 PROTEIN"/>
    <property type="match status" value="1"/>
</dbReference>
<feature type="transmembrane region" description="Helical" evidence="6">
    <location>
        <begin position="27"/>
        <end position="47"/>
    </location>
</feature>
<feature type="transmembrane region" description="Helical" evidence="6">
    <location>
        <begin position="213"/>
        <end position="239"/>
    </location>
</feature>
<dbReference type="AlphaFoldDB" id="A0A1W6K9B2"/>
<accession>A0A1W6K9B2</accession>
<feature type="transmembrane region" description="Helical" evidence="6">
    <location>
        <begin position="143"/>
        <end position="162"/>
    </location>
</feature>
<dbReference type="Proteomes" id="UP000193100">
    <property type="component" value="Chromosome"/>
</dbReference>
<evidence type="ECO:0000256" key="6">
    <source>
        <dbReference type="SAM" id="Phobius"/>
    </source>
</evidence>
<evidence type="ECO:0000256" key="5">
    <source>
        <dbReference type="ARBA" id="ARBA00023136"/>
    </source>
</evidence>
<protein>
    <submittedName>
        <fullName evidence="7">Lysylphosphatidylglycerol synthase TM region</fullName>
    </submittedName>
</protein>
<keyword evidence="4 6" id="KW-1133">Transmembrane helix</keyword>
<evidence type="ECO:0000313" key="8">
    <source>
        <dbReference type="Proteomes" id="UP000193100"/>
    </source>
</evidence>
<evidence type="ECO:0000256" key="1">
    <source>
        <dbReference type="ARBA" id="ARBA00004651"/>
    </source>
</evidence>
<dbReference type="Pfam" id="PF03706">
    <property type="entry name" value="LPG_synthase_TM"/>
    <property type="match status" value="1"/>
</dbReference>
<dbReference type="PANTHER" id="PTHR40277">
    <property type="entry name" value="BLL5419 PROTEIN"/>
    <property type="match status" value="1"/>
</dbReference>
<reference evidence="7 8" key="1">
    <citation type="submission" date="2017-04" db="EMBL/GenBank/DDBJ databases">
        <title>Genome Sequence of Marinobacter salarius strain SMR5 Isolated from a culture of the Diatom Skeletonema marinoi.</title>
        <authorList>
            <person name="Topel M."/>
            <person name="Pinder M.I.M."/>
            <person name="Johansson O.N."/>
            <person name="Kourtchenko O."/>
            <person name="Godhe A."/>
            <person name="Clarke A.K."/>
        </authorList>
    </citation>
    <scope>NUCLEOTIDE SEQUENCE [LARGE SCALE GENOMIC DNA]</scope>
    <source>
        <strain evidence="7 8">SMR5</strain>
    </source>
</reference>
<feature type="transmembrane region" description="Helical" evidence="6">
    <location>
        <begin position="83"/>
        <end position="102"/>
    </location>
</feature>
<dbReference type="GO" id="GO:0005886">
    <property type="term" value="C:plasma membrane"/>
    <property type="evidence" value="ECO:0007669"/>
    <property type="project" value="UniProtKB-SubCell"/>
</dbReference>
<feature type="transmembrane region" description="Helical" evidence="6">
    <location>
        <begin position="295"/>
        <end position="317"/>
    </location>
</feature>
<dbReference type="InterPro" id="IPR022791">
    <property type="entry name" value="L-PG_synthase/AglD"/>
</dbReference>
<sequence length="324" mass="35579">MKTCLPGQPETALPDVRRLLRTRYLRWGFTLLLLLATGYFLDLGVLWRELAQFSLLSLLAAMVVSVAQVVLSAWRWRYTARRLGLVLPMAVAVREYYLATFLNQVLPGGVMGDVNRAWRHSLDSGERLASAHAVMIERMSGQLVMMAVALSLGVWLVWYRYGMLEAFSEYGERALLLLAGLTATVVLVTSIWQRAKDYVHALRRDLRKALLEWPAVGVQLVSSAGVVASYLAVFSLLALGAGYWSDPHMALVLTSLCSLLLLVMAIPVTVAGWGVREGAAALLWPMAGMPAEQGVALSVGYGLAVLLSSLPGVLFVFTRRQSNE</sequence>
<proteinExistence type="predicted"/>
<evidence type="ECO:0000256" key="3">
    <source>
        <dbReference type="ARBA" id="ARBA00022692"/>
    </source>
</evidence>
<keyword evidence="5 6" id="KW-0472">Membrane</keyword>
<dbReference type="EMBL" id="CP020931">
    <property type="protein sequence ID" value="ARM84008.1"/>
    <property type="molecule type" value="Genomic_DNA"/>
</dbReference>
<gene>
    <name evidence="7" type="ORF">MARSALSMR5_01931</name>
</gene>
<comment type="subcellular location">
    <subcellularLocation>
        <location evidence="1">Cell membrane</location>
        <topology evidence="1">Multi-pass membrane protein</topology>
    </subcellularLocation>
</comment>
<keyword evidence="2" id="KW-1003">Cell membrane</keyword>
<feature type="transmembrane region" description="Helical" evidence="6">
    <location>
        <begin position="251"/>
        <end position="275"/>
    </location>
</feature>
<organism evidence="7 8">
    <name type="scientific">Marinobacter salarius</name>
    <dbReference type="NCBI Taxonomy" id="1420917"/>
    <lineage>
        <taxon>Bacteria</taxon>
        <taxon>Pseudomonadati</taxon>
        <taxon>Pseudomonadota</taxon>
        <taxon>Gammaproteobacteria</taxon>
        <taxon>Pseudomonadales</taxon>
        <taxon>Marinobacteraceae</taxon>
        <taxon>Marinobacter</taxon>
    </lineage>
</organism>